<dbReference type="Proteomes" id="UP000694547">
    <property type="component" value="Chromosome 3"/>
</dbReference>
<name>A0A8C8U9M3_PERMB</name>
<organism evidence="1 2">
    <name type="scientific">Peromyscus maniculatus bairdii</name>
    <name type="common">Prairie deer mouse</name>
    <dbReference type="NCBI Taxonomy" id="230844"/>
    <lineage>
        <taxon>Eukaryota</taxon>
        <taxon>Metazoa</taxon>
        <taxon>Chordata</taxon>
        <taxon>Craniata</taxon>
        <taxon>Vertebrata</taxon>
        <taxon>Euteleostomi</taxon>
        <taxon>Mammalia</taxon>
        <taxon>Eutheria</taxon>
        <taxon>Euarchontoglires</taxon>
        <taxon>Glires</taxon>
        <taxon>Rodentia</taxon>
        <taxon>Myomorpha</taxon>
        <taxon>Muroidea</taxon>
        <taxon>Cricetidae</taxon>
        <taxon>Neotominae</taxon>
        <taxon>Peromyscus</taxon>
    </lineage>
</organism>
<dbReference type="AlphaFoldDB" id="A0A8C8U9M3"/>
<protein>
    <submittedName>
        <fullName evidence="1">Uncharacterized protein</fullName>
    </submittedName>
</protein>
<reference evidence="1" key="3">
    <citation type="submission" date="2025-09" db="UniProtKB">
        <authorList>
            <consortium name="Ensembl"/>
        </authorList>
    </citation>
    <scope>IDENTIFICATION</scope>
</reference>
<dbReference type="Ensembl" id="ENSPEMT00000040929.1">
    <property type="protein sequence ID" value="ENSPEMP00000029023.1"/>
    <property type="gene ID" value="ENSPEMG00000025241.1"/>
</dbReference>
<reference evidence="1" key="2">
    <citation type="submission" date="2025-08" db="UniProtKB">
        <authorList>
            <consortium name="Ensembl"/>
        </authorList>
    </citation>
    <scope>IDENTIFICATION</scope>
</reference>
<evidence type="ECO:0000313" key="2">
    <source>
        <dbReference type="Proteomes" id="UP000694547"/>
    </source>
</evidence>
<keyword evidence="2" id="KW-1185">Reference proteome</keyword>
<dbReference type="GeneTree" id="ENSGT01120000271981"/>
<proteinExistence type="predicted"/>
<accession>A0A8C8U9M3</accession>
<reference evidence="1 2" key="1">
    <citation type="submission" date="2018-10" db="EMBL/GenBank/DDBJ databases">
        <title>Improved assembly of the deer mouse Peromyscus maniculatus genome.</title>
        <authorList>
            <person name="Lassance J.-M."/>
            <person name="Hoekstra H.E."/>
        </authorList>
    </citation>
    <scope>NUCLEOTIDE SEQUENCE [LARGE SCALE GENOMIC DNA]</scope>
</reference>
<evidence type="ECO:0000313" key="1">
    <source>
        <dbReference type="Ensembl" id="ENSPEMP00000029023.1"/>
    </source>
</evidence>
<dbReference type="Gene3D" id="3.10.20.370">
    <property type="match status" value="1"/>
</dbReference>
<sequence>VATGVLVQPVGSLNRAVAFSSKQLDPMVCGWQPCLRALVAAPELTRQALKITPFQPITFKAPLETARHGDTRF</sequence>